<dbReference type="EMBL" id="NRDI02000017">
    <property type="protein sequence ID" value="KAI1510226.1"/>
    <property type="molecule type" value="Genomic_DNA"/>
</dbReference>
<comment type="caution">
    <text evidence="3">The sequence shown here is derived from an EMBL/GenBank/DDBJ whole genome shotgun (WGS) entry which is preliminary data.</text>
</comment>
<proteinExistence type="predicted"/>
<evidence type="ECO:0000256" key="1">
    <source>
        <dbReference type="SAM" id="MobiDB-lite"/>
    </source>
</evidence>
<gene>
    <name evidence="3" type="ORF">Ptr86124_010672</name>
</gene>
<keyword evidence="2" id="KW-0472">Membrane</keyword>
<keyword evidence="2" id="KW-0812">Transmembrane</keyword>
<accession>A0A5M9KRI7</accession>
<keyword evidence="4" id="KW-1185">Reference proteome</keyword>
<organism evidence="3 4">
    <name type="scientific">Pyrenophora tritici-repentis</name>
    <dbReference type="NCBI Taxonomy" id="45151"/>
    <lineage>
        <taxon>Eukaryota</taxon>
        <taxon>Fungi</taxon>
        <taxon>Dikarya</taxon>
        <taxon>Ascomycota</taxon>
        <taxon>Pezizomycotina</taxon>
        <taxon>Dothideomycetes</taxon>
        <taxon>Pleosporomycetidae</taxon>
        <taxon>Pleosporales</taxon>
        <taxon>Pleosporineae</taxon>
        <taxon>Pleosporaceae</taxon>
        <taxon>Pyrenophora</taxon>
    </lineage>
</organism>
<dbReference type="Proteomes" id="UP000249757">
    <property type="component" value="Unassembled WGS sequence"/>
</dbReference>
<keyword evidence="2" id="KW-1133">Transmembrane helix</keyword>
<reference evidence="4" key="1">
    <citation type="journal article" date="2022" name="Microb. Genom.">
        <title>A global pangenome for the wheat fungal pathogen Pyrenophora tritici-repentis and prediction of effector protein structural homology.</title>
        <authorList>
            <person name="Moolhuijzen P.M."/>
            <person name="See P.T."/>
            <person name="Shi G."/>
            <person name="Powell H.R."/>
            <person name="Cockram J."/>
            <person name="Jorgensen L.N."/>
            <person name="Benslimane H."/>
            <person name="Strelkov S.E."/>
            <person name="Turner J."/>
            <person name="Liu Z."/>
            <person name="Moffat C.S."/>
        </authorList>
    </citation>
    <scope>NUCLEOTIDE SEQUENCE [LARGE SCALE GENOMIC DNA]</scope>
</reference>
<dbReference type="AlphaFoldDB" id="A0A5M9KRI7"/>
<feature type="compositionally biased region" description="Basic and acidic residues" evidence="1">
    <location>
        <begin position="95"/>
        <end position="112"/>
    </location>
</feature>
<feature type="region of interest" description="Disordered" evidence="1">
    <location>
        <begin position="68"/>
        <end position="112"/>
    </location>
</feature>
<evidence type="ECO:0000313" key="4">
    <source>
        <dbReference type="Proteomes" id="UP000249757"/>
    </source>
</evidence>
<protein>
    <submittedName>
        <fullName evidence="3">Uncharacterized protein</fullName>
    </submittedName>
</protein>
<sequence length="112" mass="12657">MDDHDCNDVSKESFLVLVHVTPLVVYTDLILCLQLLQQNTQSTDKVYLYSAKRLHTLLQQFFNSIKTMSNSPDKKMPGRITDPNPTKSLNAEHTLLPDHESSKIEAGFDPKG</sequence>
<evidence type="ECO:0000313" key="3">
    <source>
        <dbReference type="EMBL" id="KAI1510226.1"/>
    </source>
</evidence>
<name>A0A5M9KRI7_9PLEO</name>
<evidence type="ECO:0000256" key="2">
    <source>
        <dbReference type="SAM" id="Phobius"/>
    </source>
</evidence>
<feature type="transmembrane region" description="Helical" evidence="2">
    <location>
        <begin position="14"/>
        <end position="36"/>
    </location>
</feature>